<dbReference type="InterPro" id="IPR036388">
    <property type="entry name" value="WH-like_DNA-bd_sf"/>
</dbReference>
<feature type="domain" description="Transcription regulator PadR N-terminal" evidence="2">
    <location>
        <begin position="51"/>
        <end position="127"/>
    </location>
</feature>
<feature type="region of interest" description="Disordered" evidence="1">
    <location>
        <begin position="221"/>
        <end position="247"/>
    </location>
</feature>
<reference evidence="3 4" key="1">
    <citation type="submission" date="2019-06" db="EMBL/GenBank/DDBJ databases">
        <title>Whole genome shotgun sequence of Streptomyces cacaoi subsp. cacaoi NBRC 12748.</title>
        <authorList>
            <person name="Hosoyama A."/>
            <person name="Uohara A."/>
            <person name="Ohji S."/>
            <person name="Ichikawa N."/>
        </authorList>
    </citation>
    <scope>NUCLEOTIDE SEQUENCE [LARGE SCALE GENOMIC DNA]</scope>
    <source>
        <strain evidence="3 4">NBRC 12748</strain>
    </source>
</reference>
<dbReference type="PANTHER" id="PTHR43252">
    <property type="entry name" value="TRANSCRIPTIONAL REGULATOR YQJI"/>
    <property type="match status" value="1"/>
</dbReference>
<evidence type="ECO:0000256" key="1">
    <source>
        <dbReference type="SAM" id="MobiDB-lite"/>
    </source>
</evidence>
<evidence type="ECO:0000259" key="2">
    <source>
        <dbReference type="Pfam" id="PF03551"/>
    </source>
</evidence>
<dbReference type="EMBL" id="BJMM01000036">
    <property type="protein sequence ID" value="GEB52779.1"/>
    <property type="molecule type" value="Genomic_DNA"/>
</dbReference>
<dbReference type="SUPFAM" id="SSF46785">
    <property type="entry name" value="Winged helix' DNA-binding domain"/>
    <property type="match status" value="1"/>
</dbReference>
<dbReference type="Proteomes" id="UP000319210">
    <property type="component" value="Unassembled WGS sequence"/>
</dbReference>
<protein>
    <recommendedName>
        <fullName evidence="2">Transcription regulator PadR N-terminal domain-containing protein</fullName>
    </recommendedName>
</protein>
<feature type="region of interest" description="Disordered" evidence="1">
    <location>
        <begin position="1"/>
        <end position="44"/>
    </location>
</feature>
<evidence type="ECO:0000313" key="4">
    <source>
        <dbReference type="Proteomes" id="UP000319210"/>
    </source>
</evidence>
<gene>
    <name evidence="3" type="ORF">SCA03_53300</name>
</gene>
<evidence type="ECO:0000313" key="3">
    <source>
        <dbReference type="EMBL" id="GEB52779.1"/>
    </source>
</evidence>
<keyword evidence="4" id="KW-1185">Reference proteome</keyword>
<comment type="caution">
    <text evidence="3">The sequence shown here is derived from an EMBL/GenBank/DDBJ whole genome shotgun (WGS) entry which is preliminary data.</text>
</comment>
<dbReference type="Gene3D" id="1.10.10.10">
    <property type="entry name" value="Winged helix-like DNA-binding domain superfamily/Winged helix DNA-binding domain"/>
    <property type="match status" value="1"/>
</dbReference>
<accession>A0A4Y3R615</accession>
<dbReference type="InterPro" id="IPR005149">
    <property type="entry name" value="Tscrpt_reg_PadR_N"/>
</dbReference>
<dbReference type="InterPro" id="IPR036390">
    <property type="entry name" value="WH_DNA-bd_sf"/>
</dbReference>
<organism evidence="3 4">
    <name type="scientific">Streptomyces cacaoi</name>
    <dbReference type="NCBI Taxonomy" id="1898"/>
    <lineage>
        <taxon>Bacteria</taxon>
        <taxon>Bacillati</taxon>
        <taxon>Actinomycetota</taxon>
        <taxon>Actinomycetes</taxon>
        <taxon>Kitasatosporales</taxon>
        <taxon>Streptomycetaceae</taxon>
        <taxon>Streptomyces</taxon>
    </lineage>
</organism>
<dbReference type="PANTHER" id="PTHR43252:SF6">
    <property type="entry name" value="NEGATIVE TRANSCRIPTION REGULATOR PADR"/>
    <property type="match status" value="1"/>
</dbReference>
<dbReference type="AlphaFoldDB" id="A0A4Y3R615"/>
<dbReference type="Pfam" id="PF03551">
    <property type="entry name" value="PadR"/>
    <property type="match status" value="1"/>
</dbReference>
<name>A0A4Y3R615_STRCI</name>
<proteinExistence type="predicted"/>
<sequence>MPDGMPSAGARARVARVARTGEDKRSARTTRGAKGAGQGSDRPLPPTSWAVLGLLSFERELSGYDLKKWADWSVGFFYWTPSFSQIYGELKRLEGAGYVSSRTVPQVSGNRDKRVYAITDEGRAAVREWARGAAVEPPVLKHGVMLRIWLGHLLEEGQAQDVLREHQAYAERMRDRALADAEGAEGEPSWAYPQLVLRWAGRYYEAERRLAEEMLADLAELADSAEAPRPSPGPDASGAAGAGPKAP</sequence>